<evidence type="ECO:0000256" key="10">
    <source>
        <dbReference type="ARBA" id="ARBA00023204"/>
    </source>
</evidence>
<gene>
    <name evidence="14" type="ORF">L873DRAFT_1771530</name>
</gene>
<feature type="region of interest" description="Disordered" evidence="12">
    <location>
        <begin position="512"/>
        <end position="536"/>
    </location>
</feature>
<keyword evidence="3" id="KW-0808">Transferase</keyword>
<evidence type="ECO:0000256" key="11">
    <source>
        <dbReference type="ARBA" id="ARBA00049244"/>
    </source>
</evidence>
<evidence type="ECO:0000259" key="13">
    <source>
        <dbReference type="PROSITE" id="PS50173"/>
    </source>
</evidence>
<dbReference type="SUPFAM" id="SSF56672">
    <property type="entry name" value="DNA/RNA polymerases"/>
    <property type="match status" value="1"/>
</dbReference>
<dbReference type="PANTHER" id="PTHR11076:SF33">
    <property type="entry name" value="DNA POLYMERASE KAPPA"/>
    <property type="match status" value="1"/>
</dbReference>
<dbReference type="InterPro" id="IPR022880">
    <property type="entry name" value="DNApol_IV"/>
</dbReference>
<name>A0A3N4JGK8_9PEZI</name>
<feature type="region of interest" description="Disordered" evidence="12">
    <location>
        <begin position="1"/>
        <end position="37"/>
    </location>
</feature>
<sequence length="618" mass="68767">MASEGNKPPPPPEKEQGRNSLRHSLLGPSLLKAGQDKVDQKKVGEIIYNASKGSKFFKHEEKRDEQLTKRIEIILRRKKHLESLDLSPQIRKVDEEIAALEASRDLSQIIVHVDCDAFYASVEELDRPELKVVPMAVGGGVLTTCNYKAREFGVRSGMAGYIAKQLCPQLVFLPLSFPKYTAKAEEVREVLVKYDGRYEAASVDEAFLNITGYLEDHPDMTPDQVVEQIRREVLEHTKISVSAGIAPNARLAKVASNQNKPNGQFRIPNDRESVMSFTCTLPVRKVNGVGRVFERELSAVGVTTWGDVHPQRAILSKLFSEKAWSFLLNCYLGLGRTSIHPVAEYERKSLGTESTFKDLSGAGPLREKLRATAAELEKDLKKTGLAGRTVTVKVKLHTYQVHSRQKALHRAVFSKEDLYLHALPLLQELEGEFQPLKIRLMGLRITGLVSTRKGVGRIGDFFKRDAQVEEGEAEWEVWPEESLDGLLPSGHLSQEVEDEEQLAIEEATKVSLNVPGGGGGTNTIPDQPPPSPPQMAAKEEKWECPICARSLPADDAVFNEHVDFCLSRETIREVVQESAGAEVVVVKEPERKRKEAKARLGKPGSKGGGMDRYFLKLQ</sequence>
<dbReference type="Gene3D" id="3.30.1490.100">
    <property type="entry name" value="DNA polymerase, Y-family, little finger domain"/>
    <property type="match status" value="1"/>
</dbReference>
<dbReference type="GO" id="GO:0005634">
    <property type="term" value="C:nucleus"/>
    <property type="evidence" value="ECO:0007669"/>
    <property type="project" value="TreeGrafter"/>
</dbReference>
<dbReference type="AlphaFoldDB" id="A0A3N4JGK8"/>
<evidence type="ECO:0000256" key="4">
    <source>
        <dbReference type="ARBA" id="ARBA00022695"/>
    </source>
</evidence>
<organism evidence="14 15">
    <name type="scientific">Choiromyces venosus 120613-1</name>
    <dbReference type="NCBI Taxonomy" id="1336337"/>
    <lineage>
        <taxon>Eukaryota</taxon>
        <taxon>Fungi</taxon>
        <taxon>Dikarya</taxon>
        <taxon>Ascomycota</taxon>
        <taxon>Pezizomycotina</taxon>
        <taxon>Pezizomycetes</taxon>
        <taxon>Pezizales</taxon>
        <taxon>Tuberaceae</taxon>
        <taxon>Choiromyces</taxon>
    </lineage>
</organism>
<keyword evidence="10" id="KW-0234">DNA repair</keyword>
<feature type="region of interest" description="Disordered" evidence="12">
    <location>
        <begin position="590"/>
        <end position="618"/>
    </location>
</feature>
<keyword evidence="8" id="KW-0460">Magnesium</keyword>
<dbReference type="InterPro" id="IPR043128">
    <property type="entry name" value="Rev_trsase/Diguanyl_cyclase"/>
</dbReference>
<evidence type="ECO:0000256" key="2">
    <source>
        <dbReference type="ARBA" id="ARBA00016178"/>
    </source>
</evidence>
<dbReference type="Gene3D" id="1.10.150.20">
    <property type="entry name" value="5' to 3' exonuclease, C-terminal subdomain"/>
    <property type="match status" value="1"/>
</dbReference>
<dbReference type="InterPro" id="IPR036775">
    <property type="entry name" value="DNA_pol_Y-fam_lit_finger_sf"/>
</dbReference>
<dbReference type="PANTHER" id="PTHR11076">
    <property type="entry name" value="DNA REPAIR POLYMERASE UMUC / TRANSFERASE FAMILY MEMBER"/>
    <property type="match status" value="1"/>
</dbReference>
<evidence type="ECO:0000256" key="5">
    <source>
        <dbReference type="ARBA" id="ARBA00022705"/>
    </source>
</evidence>
<keyword evidence="4" id="KW-0548">Nucleotidyltransferase</keyword>
<evidence type="ECO:0000256" key="8">
    <source>
        <dbReference type="ARBA" id="ARBA00022842"/>
    </source>
</evidence>
<dbReference type="GO" id="GO:0006281">
    <property type="term" value="P:DNA repair"/>
    <property type="evidence" value="ECO:0007669"/>
    <property type="project" value="UniProtKB-KW"/>
</dbReference>
<dbReference type="GO" id="GO:0006260">
    <property type="term" value="P:DNA replication"/>
    <property type="evidence" value="ECO:0007669"/>
    <property type="project" value="UniProtKB-KW"/>
</dbReference>
<evidence type="ECO:0000256" key="9">
    <source>
        <dbReference type="ARBA" id="ARBA00022932"/>
    </source>
</evidence>
<dbReference type="FunFam" id="3.40.1170.60:FF:000012">
    <property type="entry name" value="Putative DNA-directed polymerase kappa"/>
    <property type="match status" value="1"/>
</dbReference>
<reference evidence="14 15" key="1">
    <citation type="journal article" date="2018" name="Nat. Ecol. Evol.">
        <title>Pezizomycetes genomes reveal the molecular basis of ectomycorrhizal truffle lifestyle.</title>
        <authorList>
            <person name="Murat C."/>
            <person name="Payen T."/>
            <person name="Noel B."/>
            <person name="Kuo A."/>
            <person name="Morin E."/>
            <person name="Chen J."/>
            <person name="Kohler A."/>
            <person name="Krizsan K."/>
            <person name="Balestrini R."/>
            <person name="Da Silva C."/>
            <person name="Montanini B."/>
            <person name="Hainaut M."/>
            <person name="Levati E."/>
            <person name="Barry K.W."/>
            <person name="Belfiori B."/>
            <person name="Cichocki N."/>
            <person name="Clum A."/>
            <person name="Dockter R.B."/>
            <person name="Fauchery L."/>
            <person name="Guy J."/>
            <person name="Iotti M."/>
            <person name="Le Tacon F."/>
            <person name="Lindquist E.A."/>
            <person name="Lipzen A."/>
            <person name="Malagnac F."/>
            <person name="Mello A."/>
            <person name="Molinier V."/>
            <person name="Miyauchi S."/>
            <person name="Poulain J."/>
            <person name="Riccioni C."/>
            <person name="Rubini A."/>
            <person name="Sitrit Y."/>
            <person name="Splivallo R."/>
            <person name="Traeger S."/>
            <person name="Wang M."/>
            <person name="Zifcakova L."/>
            <person name="Wipf D."/>
            <person name="Zambonelli A."/>
            <person name="Paolocci F."/>
            <person name="Nowrousian M."/>
            <person name="Ottonello S."/>
            <person name="Baldrian P."/>
            <person name="Spatafora J.W."/>
            <person name="Henrissat B."/>
            <person name="Nagy L.G."/>
            <person name="Aury J.M."/>
            <person name="Wincker P."/>
            <person name="Grigoriev I.V."/>
            <person name="Bonfante P."/>
            <person name="Martin F.M."/>
        </authorList>
    </citation>
    <scope>NUCLEOTIDE SEQUENCE [LARGE SCALE GENOMIC DNA]</scope>
    <source>
        <strain evidence="14 15">120613-1</strain>
    </source>
</reference>
<dbReference type="Gene3D" id="3.40.1170.60">
    <property type="match status" value="1"/>
</dbReference>
<evidence type="ECO:0000256" key="3">
    <source>
        <dbReference type="ARBA" id="ARBA00022679"/>
    </source>
</evidence>
<comment type="catalytic activity">
    <reaction evidence="11">
        <text>DNA(n) + a 2'-deoxyribonucleoside 5'-triphosphate = DNA(n+1) + diphosphate</text>
        <dbReference type="Rhea" id="RHEA:22508"/>
        <dbReference type="Rhea" id="RHEA-COMP:17339"/>
        <dbReference type="Rhea" id="RHEA-COMP:17340"/>
        <dbReference type="ChEBI" id="CHEBI:33019"/>
        <dbReference type="ChEBI" id="CHEBI:61560"/>
        <dbReference type="ChEBI" id="CHEBI:173112"/>
        <dbReference type="EC" id="2.7.7.7"/>
    </reaction>
</comment>
<dbReference type="Gene3D" id="3.30.70.270">
    <property type="match status" value="1"/>
</dbReference>
<proteinExistence type="inferred from homology"/>
<dbReference type="GO" id="GO:0070987">
    <property type="term" value="P:error-free translesion synthesis"/>
    <property type="evidence" value="ECO:0007669"/>
    <property type="project" value="UniProtKB-ARBA"/>
</dbReference>
<dbReference type="Proteomes" id="UP000276215">
    <property type="component" value="Unassembled WGS sequence"/>
</dbReference>
<evidence type="ECO:0000256" key="12">
    <source>
        <dbReference type="SAM" id="MobiDB-lite"/>
    </source>
</evidence>
<dbReference type="Pfam" id="PF00817">
    <property type="entry name" value="IMS"/>
    <property type="match status" value="1"/>
</dbReference>
<evidence type="ECO:0000256" key="6">
    <source>
        <dbReference type="ARBA" id="ARBA00022723"/>
    </source>
</evidence>
<feature type="domain" description="UmuC" evidence="13">
    <location>
        <begin position="110"/>
        <end position="290"/>
    </location>
</feature>
<dbReference type="InterPro" id="IPR001126">
    <property type="entry name" value="UmuC"/>
</dbReference>
<dbReference type="SUPFAM" id="SSF100879">
    <property type="entry name" value="Lesion bypass DNA polymerase (Y-family), little finger domain"/>
    <property type="match status" value="1"/>
</dbReference>
<dbReference type="HAMAP" id="MF_01113">
    <property type="entry name" value="DNApol_IV"/>
    <property type="match status" value="1"/>
</dbReference>
<dbReference type="FunFam" id="3.30.1490.100:FF:000004">
    <property type="entry name" value="DNA polymerase IV"/>
    <property type="match status" value="1"/>
</dbReference>
<dbReference type="GO" id="GO:0003684">
    <property type="term" value="F:damaged DNA binding"/>
    <property type="evidence" value="ECO:0007669"/>
    <property type="project" value="InterPro"/>
</dbReference>
<dbReference type="InterPro" id="IPR050116">
    <property type="entry name" value="DNA_polymerase-Y"/>
</dbReference>
<evidence type="ECO:0000313" key="14">
    <source>
        <dbReference type="EMBL" id="RPA97409.1"/>
    </source>
</evidence>
<keyword evidence="5" id="KW-0235">DNA replication</keyword>
<dbReference type="FunFam" id="1.10.150.810:FF:000003">
    <property type="entry name" value="DNA polymerase kappa subunit"/>
    <property type="match status" value="1"/>
</dbReference>
<dbReference type="EMBL" id="ML120405">
    <property type="protein sequence ID" value="RPA97409.1"/>
    <property type="molecule type" value="Genomic_DNA"/>
</dbReference>
<dbReference type="InterPro" id="IPR017961">
    <property type="entry name" value="DNA_pol_Y-fam_little_finger"/>
</dbReference>
<evidence type="ECO:0000313" key="15">
    <source>
        <dbReference type="Proteomes" id="UP000276215"/>
    </source>
</evidence>
<dbReference type="EC" id="2.7.7.7" evidence="1"/>
<dbReference type="GO" id="GO:0046872">
    <property type="term" value="F:metal ion binding"/>
    <property type="evidence" value="ECO:0007669"/>
    <property type="project" value="UniProtKB-KW"/>
</dbReference>
<dbReference type="GO" id="GO:0003887">
    <property type="term" value="F:DNA-directed DNA polymerase activity"/>
    <property type="evidence" value="ECO:0007669"/>
    <property type="project" value="UniProtKB-KW"/>
</dbReference>
<dbReference type="GO" id="GO:0042276">
    <property type="term" value="P:error-prone translesion synthesis"/>
    <property type="evidence" value="ECO:0007669"/>
    <property type="project" value="TreeGrafter"/>
</dbReference>
<protein>
    <recommendedName>
        <fullName evidence="2">DNA polymerase kappa</fullName>
        <ecNumber evidence="1">2.7.7.7</ecNumber>
    </recommendedName>
</protein>
<dbReference type="Pfam" id="PF11799">
    <property type="entry name" value="IMS_C"/>
    <property type="match status" value="1"/>
</dbReference>
<dbReference type="Gene3D" id="3.30.160.60">
    <property type="entry name" value="Classic Zinc Finger"/>
    <property type="match status" value="1"/>
</dbReference>
<keyword evidence="6" id="KW-0479">Metal-binding</keyword>
<keyword evidence="9" id="KW-0239">DNA-directed DNA polymerase</keyword>
<dbReference type="CDD" id="cd03586">
    <property type="entry name" value="PolY_Pol_IV_kappa"/>
    <property type="match status" value="1"/>
</dbReference>
<keyword evidence="7" id="KW-0227">DNA damage</keyword>
<evidence type="ECO:0000256" key="7">
    <source>
        <dbReference type="ARBA" id="ARBA00022763"/>
    </source>
</evidence>
<dbReference type="Gene3D" id="1.10.150.810">
    <property type="match status" value="1"/>
</dbReference>
<evidence type="ECO:0000256" key="1">
    <source>
        <dbReference type="ARBA" id="ARBA00012417"/>
    </source>
</evidence>
<dbReference type="STRING" id="1336337.A0A3N4JGK8"/>
<dbReference type="OrthoDB" id="1747274at2759"/>
<dbReference type="InterPro" id="IPR043502">
    <property type="entry name" value="DNA/RNA_pol_sf"/>
</dbReference>
<dbReference type="PROSITE" id="PS50173">
    <property type="entry name" value="UMUC"/>
    <property type="match status" value="1"/>
</dbReference>
<keyword evidence="15" id="KW-1185">Reference proteome</keyword>
<accession>A0A3N4JGK8</accession>